<dbReference type="PANTHER" id="PTHR30126:SF91">
    <property type="entry name" value="LYSR FAMILY TRANSCRIPTIONAL REGULATOR"/>
    <property type="match status" value="1"/>
</dbReference>
<dbReference type="PRINTS" id="PR00039">
    <property type="entry name" value="HTHLYSR"/>
</dbReference>
<dbReference type="SUPFAM" id="SSF46785">
    <property type="entry name" value="Winged helix' DNA-binding domain"/>
    <property type="match status" value="1"/>
</dbReference>
<dbReference type="Pfam" id="PF03466">
    <property type="entry name" value="LysR_substrate"/>
    <property type="match status" value="1"/>
</dbReference>
<dbReference type="InterPro" id="IPR005119">
    <property type="entry name" value="LysR_subst-bd"/>
</dbReference>
<evidence type="ECO:0000313" key="7">
    <source>
        <dbReference type="Proteomes" id="UP001629214"/>
    </source>
</evidence>
<proteinExistence type="inferred from homology"/>
<dbReference type="PANTHER" id="PTHR30126">
    <property type="entry name" value="HTH-TYPE TRANSCRIPTIONAL REGULATOR"/>
    <property type="match status" value="1"/>
</dbReference>
<dbReference type="InterPro" id="IPR036390">
    <property type="entry name" value="WH_DNA-bd_sf"/>
</dbReference>
<evidence type="ECO:0000256" key="3">
    <source>
        <dbReference type="ARBA" id="ARBA00023125"/>
    </source>
</evidence>
<dbReference type="PROSITE" id="PS50931">
    <property type="entry name" value="HTH_LYSR"/>
    <property type="match status" value="1"/>
</dbReference>
<dbReference type="InterPro" id="IPR000847">
    <property type="entry name" value="LysR_HTH_N"/>
</dbReference>
<sequence>MLHSVDALLMFIESANLGSFSAAARKLDKQQSTVSEAIANLEIDLGVTLFDRSTRKPTLTEHGHALLAHAQQMLDANDRLSRAAQRLSGGLEAQLSFALSDTYQSDVFEKSLSQLEQRYPDLRLECLIAEDEDAVDLVQSGRVQMALVAAQTSYPPDIGFETIADQSEIGLYVSTKHPLARATQVTGDMLREVRELRLNTYRDEVKPPRSGFHWSSSSYLILLEMTELGFGWAELPRWIVKRFGAADLKELQVNGWPKNIQVHLIWSRDRGLGQAGSWLCNTFLSPPASL</sequence>
<keyword evidence="2" id="KW-0805">Transcription regulation</keyword>
<feature type="domain" description="HTH lysR-type" evidence="5">
    <location>
        <begin position="15"/>
        <end position="60"/>
    </location>
</feature>
<dbReference type="Pfam" id="PF00126">
    <property type="entry name" value="HTH_1"/>
    <property type="match status" value="1"/>
</dbReference>
<dbReference type="InterPro" id="IPR036388">
    <property type="entry name" value="WH-like_DNA-bd_sf"/>
</dbReference>
<reference evidence="6 7" key="1">
    <citation type="journal article" date="2024" name="Chem. Sci.">
        <title>Discovery of megapolipeptins by genome mining of a Burkholderiales bacteria collection.</title>
        <authorList>
            <person name="Paulo B.S."/>
            <person name="Recchia M.J.J."/>
            <person name="Lee S."/>
            <person name="Fergusson C.H."/>
            <person name="Romanowski S.B."/>
            <person name="Hernandez A."/>
            <person name="Krull N."/>
            <person name="Liu D.Y."/>
            <person name="Cavanagh H."/>
            <person name="Bos A."/>
            <person name="Gray C.A."/>
            <person name="Murphy B.T."/>
            <person name="Linington R.G."/>
            <person name="Eustaquio A.S."/>
        </authorList>
    </citation>
    <scope>NUCLEOTIDE SEQUENCE [LARGE SCALE GENOMIC DNA]</scope>
    <source>
        <strain evidence="6 7">RL21-008-BIB-B</strain>
    </source>
</reference>
<dbReference type="EMBL" id="JAQQFR010000005">
    <property type="protein sequence ID" value="MFL9878680.1"/>
    <property type="molecule type" value="Genomic_DNA"/>
</dbReference>
<protein>
    <submittedName>
        <fullName evidence="6">LysR family transcriptional regulator</fullName>
    </submittedName>
</protein>
<dbReference type="Proteomes" id="UP001629214">
    <property type="component" value="Unassembled WGS sequence"/>
</dbReference>
<keyword evidence="7" id="KW-1185">Reference proteome</keyword>
<keyword evidence="3" id="KW-0238">DNA-binding</keyword>
<evidence type="ECO:0000259" key="5">
    <source>
        <dbReference type="PROSITE" id="PS50931"/>
    </source>
</evidence>
<keyword evidence="4" id="KW-0804">Transcription</keyword>
<comment type="similarity">
    <text evidence="1">Belongs to the LysR transcriptional regulatory family.</text>
</comment>
<evidence type="ECO:0000256" key="1">
    <source>
        <dbReference type="ARBA" id="ARBA00009437"/>
    </source>
</evidence>
<dbReference type="Gene3D" id="1.10.10.10">
    <property type="entry name" value="Winged helix-like DNA-binding domain superfamily/Winged helix DNA-binding domain"/>
    <property type="match status" value="1"/>
</dbReference>
<gene>
    <name evidence="6" type="ORF">PQR63_09820</name>
</gene>
<evidence type="ECO:0000256" key="2">
    <source>
        <dbReference type="ARBA" id="ARBA00023015"/>
    </source>
</evidence>
<comment type="caution">
    <text evidence="6">The sequence shown here is derived from an EMBL/GenBank/DDBJ whole genome shotgun (WGS) entry which is preliminary data.</text>
</comment>
<dbReference type="Gene3D" id="3.40.190.290">
    <property type="match status" value="1"/>
</dbReference>
<dbReference type="CDD" id="cd05466">
    <property type="entry name" value="PBP2_LTTR_substrate"/>
    <property type="match status" value="1"/>
</dbReference>
<dbReference type="SUPFAM" id="SSF53850">
    <property type="entry name" value="Periplasmic binding protein-like II"/>
    <property type="match status" value="1"/>
</dbReference>
<evidence type="ECO:0000256" key="4">
    <source>
        <dbReference type="ARBA" id="ARBA00023163"/>
    </source>
</evidence>
<organism evidence="6 7">
    <name type="scientific">Herbaspirillum rhizosphaerae</name>
    <dbReference type="NCBI Taxonomy" id="346179"/>
    <lineage>
        <taxon>Bacteria</taxon>
        <taxon>Pseudomonadati</taxon>
        <taxon>Pseudomonadota</taxon>
        <taxon>Betaproteobacteria</taxon>
        <taxon>Burkholderiales</taxon>
        <taxon>Oxalobacteraceae</taxon>
        <taxon>Herbaspirillum</taxon>
    </lineage>
</organism>
<dbReference type="RefSeq" id="WP_408167678.1">
    <property type="nucleotide sequence ID" value="NZ_JAQQFR010000005.1"/>
</dbReference>
<name>A0ABW8Z754_9BURK</name>
<evidence type="ECO:0000313" key="6">
    <source>
        <dbReference type="EMBL" id="MFL9878680.1"/>
    </source>
</evidence>
<accession>A0ABW8Z754</accession>